<comment type="caution">
    <text evidence="1">The sequence shown here is derived from an EMBL/GenBank/DDBJ whole genome shotgun (WGS) entry which is preliminary data.</text>
</comment>
<evidence type="ECO:0000313" key="1">
    <source>
        <dbReference type="EMBL" id="KKN52816.1"/>
    </source>
</evidence>
<dbReference type="EMBL" id="LAZR01001003">
    <property type="protein sequence ID" value="KKN52816.1"/>
    <property type="molecule type" value="Genomic_DNA"/>
</dbReference>
<organism evidence="1">
    <name type="scientific">marine sediment metagenome</name>
    <dbReference type="NCBI Taxonomy" id="412755"/>
    <lineage>
        <taxon>unclassified sequences</taxon>
        <taxon>metagenomes</taxon>
        <taxon>ecological metagenomes</taxon>
    </lineage>
</organism>
<reference evidence="1" key="1">
    <citation type="journal article" date="2015" name="Nature">
        <title>Complex archaea that bridge the gap between prokaryotes and eukaryotes.</title>
        <authorList>
            <person name="Spang A."/>
            <person name="Saw J.H."/>
            <person name="Jorgensen S.L."/>
            <person name="Zaremba-Niedzwiedzka K."/>
            <person name="Martijn J."/>
            <person name="Lind A.E."/>
            <person name="van Eijk R."/>
            <person name="Schleper C."/>
            <person name="Guy L."/>
            <person name="Ettema T.J."/>
        </authorList>
    </citation>
    <scope>NUCLEOTIDE SEQUENCE</scope>
</reference>
<gene>
    <name evidence="1" type="ORF">LCGC14_0608590</name>
</gene>
<name>A0A0F9TUP1_9ZZZZ</name>
<sequence>MKDLSKVQLIESKSHKPVGPKKSAVIEQRRRLLDWVKKTLPPISKIRQEIVHLWDDNYRIKYWGKNDAGEQVIKTSIFASITACGMNFKMKFRNEDEINWSLIVSSSI</sequence>
<dbReference type="AlphaFoldDB" id="A0A0F9TUP1"/>
<proteinExistence type="predicted"/>
<protein>
    <submittedName>
        <fullName evidence="1">Uncharacterized protein</fullName>
    </submittedName>
</protein>
<accession>A0A0F9TUP1</accession>